<dbReference type="PANTHER" id="PTHR48465:SF1">
    <property type="entry name" value="PROTEIN SSUH2 HOMOLOG"/>
    <property type="match status" value="1"/>
</dbReference>
<reference evidence="1" key="3">
    <citation type="submission" date="2025-08" db="UniProtKB">
        <authorList>
            <consortium name="Ensembl"/>
        </authorList>
    </citation>
    <scope>IDENTIFICATION</scope>
</reference>
<dbReference type="InterPro" id="IPR052789">
    <property type="entry name" value="SSUH2_homolog"/>
</dbReference>
<keyword evidence="2" id="KW-1185">Reference proteome</keyword>
<dbReference type="PANTHER" id="PTHR48465">
    <property type="entry name" value="PROTEIN SSUH2 HOMOLOG"/>
    <property type="match status" value="1"/>
</dbReference>
<dbReference type="Ensembl" id="ENSELUT00000019182.3">
    <property type="protein sequence ID" value="ENSELUP00000026178.3"/>
    <property type="gene ID" value="ENSELUG00000001969.3"/>
</dbReference>
<reference evidence="2" key="1">
    <citation type="journal article" date="2014" name="PLoS ONE">
        <title>The genome and linkage map of the northern pike (Esox lucius): conserved synteny revealed between the salmonid sister group and the Neoteleostei.</title>
        <authorList>
            <person name="Rondeau E.B."/>
            <person name="Minkley D.R."/>
            <person name="Leong J.S."/>
            <person name="Messmer A.M."/>
            <person name="Jantzen J.R."/>
            <person name="von Schalburg K.R."/>
            <person name="Lemon C."/>
            <person name="Bird N.H."/>
            <person name="Koop B.F."/>
        </authorList>
    </citation>
    <scope>NUCLEOTIDE SEQUENCE</scope>
</reference>
<reference evidence="1" key="2">
    <citation type="submission" date="2020-02" db="EMBL/GenBank/DDBJ databases">
        <title>Esox lucius (northern pike) genome, fEsoLuc1, primary haplotype.</title>
        <authorList>
            <person name="Myers G."/>
            <person name="Karagic N."/>
            <person name="Meyer A."/>
            <person name="Pippel M."/>
            <person name="Reichard M."/>
            <person name="Winkler S."/>
            <person name="Tracey A."/>
            <person name="Sims Y."/>
            <person name="Howe K."/>
            <person name="Rhie A."/>
            <person name="Formenti G."/>
            <person name="Durbin R."/>
            <person name="Fedrigo O."/>
            <person name="Jarvis E.D."/>
        </authorList>
    </citation>
    <scope>NUCLEOTIDE SEQUENCE [LARGE SCALE GENOMIC DNA]</scope>
</reference>
<proteinExistence type="predicted"/>
<evidence type="ECO:0000313" key="2">
    <source>
        <dbReference type="Proteomes" id="UP000265140"/>
    </source>
</evidence>
<reference evidence="1" key="4">
    <citation type="submission" date="2025-09" db="UniProtKB">
        <authorList>
            <consortium name="Ensembl"/>
        </authorList>
    </citation>
    <scope>IDENTIFICATION</scope>
</reference>
<dbReference type="InParanoid" id="A0A3P8ZCK2"/>
<protein>
    <submittedName>
        <fullName evidence="1">Uncharacterized protein</fullName>
    </submittedName>
</protein>
<accession>A0A3P8ZCK2</accession>
<dbReference type="AlphaFoldDB" id="A0A3P8ZCK2"/>
<evidence type="ECO:0000313" key="1">
    <source>
        <dbReference type="Ensembl" id="ENSELUP00000026178.3"/>
    </source>
</evidence>
<organism evidence="1 2">
    <name type="scientific">Esox lucius</name>
    <name type="common">Northern pike</name>
    <dbReference type="NCBI Taxonomy" id="8010"/>
    <lineage>
        <taxon>Eukaryota</taxon>
        <taxon>Metazoa</taxon>
        <taxon>Chordata</taxon>
        <taxon>Craniata</taxon>
        <taxon>Vertebrata</taxon>
        <taxon>Euteleostomi</taxon>
        <taxon>Actinopterygii</taxon>
        <taxon>Neopterygii</taxon>
        <taxon>Teleostei</taxon>
        <taxon>Protacanthopterygii</taxon>
        <taxon>Esociformes</taxon>
        <taxon>Esocidae</taxon>
        <taxon>Esox</taxon>
    </lineage>
</organism>
<dbReference type="GeneTree" id="ENSGT00940000167467"/>
<sequence>IGSTHRLIQHVAHGSSSYSIGLNLNIMAAENVKGYRCDLLLEPSQYTTVPPPVEEGKPKLSGKLQPEDFNPFTQSPLSEQTIHDVLVDWLRNKPLSSTAAAKGMVITNVAHEVVYCYKLETFTEHRSLSLRFEPLCKAPEATASPTTAELKEPQPWKVPVTPAKMFHNQVFNYRLNYTNRVTGCSYCQEQKWVMCKACRASTRVRCPVCRAHGRFTKKPCRACKDKKMVTCMSCMALGRVCCEMCLGVGQLCYFKELRVDFQCHVTRYLLGLPGGIPEDRICHAVGEILYAGSGQKVQPISTFPVEEINAASLRMVQASQSNRHQCCVVQQRHLLRAVPVSRVQYRWRDTSGSVFIYGSDHSVYWPDYPNGSLGKLHVCC</sequence>
<name>A0A3P8ZCK2_ESOLU</name>
<dbReference type="Bgee" id="ENSELUG00000001969">
    <property type="expression patterns" value="Expressed in ovary and 7 other cell types or tissues"/>
</dbReference>
<dbReference type="Proteomes" id="UP000265140">
    <property type="component" value="Chromosome 23"/>
</dbReference>
<dbReference type="OMA" id="GRVCCEM"/>